<dbReference type="Gene3D" id="3.40.630.30">
    <property type="match status" value="1"/>
</dbReference>
<keyword evidence="2" id="KW-0808">Transferase</keyword>
<proteinExistence type="predicted"/>
<evidence type="ECO:0000313" key="2">
    <source>
        <dbReference type="EMBL" id="KHQ51344.1"/>
    </source>
</evidence>
<feature type="domain" description="N-acetyltransferase" evidence="1">
    <location>
        <begin position="4"/>
        <end position="136"/>
    </location>
</feature>
<keyword evidence="3" id="KW-1185">Reference proteome</keyword>
<evidence type="ECO:0000313" key="3">
    <source>
        <dbReference type="Proteomes" id="UP000030960"/>
    </source>
</evidence>
<comment type="caution">
    <text evidence="2">The sequence shown here is derived from an EMBL/GenBank/DDBJ whole genome shotgun (WGS) entry which is preliminary data.</text>
</comment>
<dbReference type="SUPFAM" id="SSF55729">
    <property type="entry name" value="Acyl-CoA N-acyltransferases (Nat)"/>
    <property type="match status" value="1"/>
</dbReference>
<dbReference type="CDD" id="cd04301">
    <property type="entry name" value="NAT_SF"/>
    <property type="match status" value="1"/>
</dbReference>
<accession>A0A0B3SLD1</accession>
<dbReference type="InterPro" id="IPR041496">
    <property type="entry name" value="YitH/HolE_GNAT"/>
</dbReference>
<gene>
    <name evidence="2" type="ORF">OA50_04125</name>
</gene>
<dbReference type="Pfam" id="PF18014">
    <property type="entry name" value="Acetyltransf_18"/>
    <property type="match status" value="1"/>
</dbReference>
<dbReference type="GO" id="GO:0016747">
    <property type="term" value="F:acyltransferase activity, transferring groups other than amino-acyl groups"/>
    <property type="evidence" value="ECO:0007669"/>
    <property type="project" value="InterPro"/>
</dbReference>
<dbReference type="OrthoDB" id="20916at2"/>
<dbReference type="PANTHER" id="PTHR47237:SF1">
    <property type="entry name" value="SLL0310 PROTEIN"/>
    <property type="match status" value="1"/>
</dbReference>
<dbReference type="InterPro" id="IPR052729">
    <property type="entry name" value="Acyl/Acetyltrans_Enzymes"/>
</dbReference>
<dbReference type="Pfam" id="PF00583">
    <property type="entry name" value="Acetyltransf_1"/>
    <property type="match status" value="1"/>
</dbReference>
<dbReference type="AlphaFoldDB" id="A0A0B3SLD1"/>
<dbReference type="PATRIC" id="fig|1515334.3.peg.4158"/>
<dbReference type="PROSITE" id="PS51186">
    <property type="entry name" value="GNAT"/>
    <property type="match status" value="1"/>
</dbReference>
<protein>
    <submittedName>
        <fullName evidence="2">Acetyltransferase</fullName>
    </submittedName>
</protein>
<dbReference type="InterPro" id="IPR016181">
    <property type="entry name" value="Acyl_CoA_acyltransferase"/>
</dbReference>
<dbReference type="EMBL" id="JSUQ01000018">
    <property type="protein sequence ID" value="KHQ51344.1"/>
    <property type="molecule type" value="Genomic_DNA"/>
</dbReference>
<organism evidence="2 3">
    <name type="scientific">Mameliella alba</name>
    <dbReference type="NCBI Taxonomy" id="561184"/>
    <lineage>
        <taxon>Bacteria</taxon>
        <taxon>Pseudomonadati</taxon>
        <taxon>Pseudomonadota</taxon>
        <taxon>Alphaproteobacteria</taxon>
        <taxon>Rhodobacterales</taxon>
        <taxon>Roseobacteraceae</taxon>
        <taxon>Mameliella</taxon>
    </lineage>
</organism>
<dbReference type="PANTHER" id="PTHR47237">
    <property type="entry name" value="SLL0310 PROTEIN"/>
    <property type="match status" value="1"/>
</dbReference>
<name>A0A0B3SLD1_9RHOB</name>
<dbReference type="STRING" id="561184.SAMN05216376_11353"/>
<dbReference type="RefSeq" id="WP_043144830.1">
    <property type="nucleotide sequence ID" value="NZ_JSUQ01000018.1"/>
</dbReference>
<evidence type="ECO:0000259" key="1">
    <source>
        <dbReference type="PROSITE" id="PS51186"/>
    </source>
</evidence>
<reference evidence="2 3" key="1">
    <citation type="submission" date="2014-10" db="EMBL/GenBank/DDBJ databases">
        <title>Genome sequence of Ponticoccus sp. strain UMTAT08 isolated from clonal culture of toxic dinoflagellate Alexandrium tamiyavanichii.</title>
        <authorList>
            <person name="Gan H.Y."/>
            <person name="Muhd D.-D."/>
            <person name="Mohd Noor M.E."/>
            <person name="Yeong Y.S."/>
            <person name="Usup G."/>
        </authorList>
    </citation>
    <scope>NUCLEOTIDE SEQUENCE [LARGE SCALE GENOMIC DNA]</scope>
    <source>
        <strain evidence="2 3">UMTAT08</strain>
    </source>
</reference>
<dbReference type="Proteomes" id="UP000030960">
    <property type="component" value="Unassembled WGS sequence"/>
</dbReference>
<dbReference type="InterPro" id="IPR000182">
    <property type="entry name" value="GNAT_dom"/>
</dbReference>
<sequence length="277" mass="29314">MTQPNCRTATLEEIELMLDWAADEGWNPGLADAQAFQAADPEGFFVAEVDGKTVAAISVVNHSPQMAFLGLYLCLAEYRGRGIGYALWTRALTHAGARTVGLDGVPAQEANYAKSGFVLAGRTRRFEGTLDRCDTAASLAGAADLDAITRLDRAANGYDRPAFLAEWTTQSDSRKTVLLRGPQGITGFATARLCRDGCKIGPIVAPTVDEALTLARQAASALECTDVIIDTPDIPGGLGQNLQGMGFEESFATARMYRGPAPSPGPTLQAIATMELG</sequence>
<dbReference type="Gene3D" id="3.40.630.90">
    <property type="match status" value="1"/>
</dbReference>